<feature type="region of interest" description="Disordered" evidence="1">
    <location>
        <begin position="1347"/>
        <end position="1420"/>
    </location>
</feature>
<reference evidence="2" key="1">
    <citation type="submission" date="2023-10" db="EMBL/GenBank/DDBJ databases">
        <authorList>
            <person name="Chen Y."/>
            <person name="Shah S."/>
            <person name="Dougan E. K."/>
            <person name="Thang M."/>
            <person name="Chan C."/>
        </authorList>
    </citation>
    <scope>NUCLEOTIDE SEQUENCE [LARGE SCALE GENOMIC DNA]</scope>
</reference>
<evidence type="ECO:0000256" key="1">
    <source>
        <dbReference type="SAM" id="MobiDB-lite"/>
    </source>
</evidence>
<protein>
    <recommendedName>
        <fullName evidence="4">RNA-directed RNA polymerase</fullName>
    </recommendedName>
</protein>
<organism evidence="2 3">
    <name type="scientific">Prorocentrum cordatum</name>
    <dbReference type="NCBI Taxonomy" id="2364126"/>
    <lineage>
        <taxon>Eukaryota</taxon>
        <taxon>Sar</taxon>
        <taxon>Alveolata</taxon>
        <taxon>Dinophyceae</taxon>
        <taxon>Prorocentrales</taxon>
        <taxon>Prorocentraceae</taxon>
        <taxon>Prorocentrum</taxon>
    </lineage>
</organism>
<feature type="region of interest" description="Disordered" evidence="1">
    <location>
        <begin position="1283"/>
        <end position="1327"/>
    </location>
</feature>
<feature type="compositionally biased region" description="Basic and acidic residues" evidence="1">
    <location>
        <begin position="1410"/>
        <end position="1420"/>
    </location>
</feature>
<comment type="caution">
    <text evidence="2">The sequence shown here is derived from an EMBL/GenBank/DDBJ whole genome shotgun (WGS) entry which is preliminary data.</text>
</comment>
<sequence length="1420" mass="156059">MAADGGGWGDLSQLAAPLLRRRPRAAAWGDLASLVAPAVAAGPAAAAVGPAAAGEAAPPPRRRGRPRNEPLPLVALDPQAQQLQVDLDPQAQHLQLDPLRAQAVVARGDSGLMTILPHRFGGFMSVTSLVENLDAARRLSQLCDEASMDMSMVTVAASLLSSASQHRLQSNAVRNQRWGLDQCKASRCVRVLGASTVVNDMLTQTALERAIVLSVPQRCLHQYAEIACYDSADFEATLNGKASILGYRVAVDDVDSRRDVNNAAIALPRRVQVAIQAPSFTGVCKTMQTRLKYSMLATMADGELTIICYSKAPCLGLLERGTGEAVALSQIRASGASVFSDRFLAKARYAMTDGESTNEKAERIIGQQRGWARHRECCGSHLIATGYKKTMALLEPSLRGMLNHQLSFQMTGDMMRWQKCIYDDVDERCLIIQGACDEASTLHRQLVLRTFCSTTERANMVSKLLLASLPNGDWRDHKHVHYHITDGNIDEADRSSIVHVLASGLTTALAPHAPTRYQEAKWCRGEVATDETAIGEACHRVFSHAFRRYMLAHGHKVGPLPAGRGGTSALYMRGRQRQAQAGLPAICDDVSGDEADIQPPSGNAAEDGAIKNARYRSIAWRWWSCSPLGLLVLQRNAMECLRCMRELNFYINGPTFERRETAKAARSIQAGSMDLLVRDFAPLVLARGDVEAPCYDRLERLFTVELMWTCVPEDCYSVEFRAVAFQTLSRLGCAVEYVWRAERRGFPWILFRVLERPETKEAVSKMSKHLMDQISLQIISDHPDLQGDVCDAKIFSFMLKWACDNGPQERAFARIRRTVESKSNHLPQVSFQDMSNDWVFNQARTRVSRQQFVDELKPCTPDKLETGDQVRSHSKGSGGPWRAFCRQKLLESNGKADFAAWSVEYYNLPPDEKARLKAIGEAATSVARSGSSDFCSSFGPTRSDAMKLTKRAKISHHAMRDIEPNPTDMVLRNRGENIPSLDEALISCRAVVRARREQDQKQLHEDIKAILHAPRTACPTQRGGKGKCQVDQMERCLGGFSGSFVAVPASGKLRVLEPNFDMCDDVGRALAWASPRYKSSGLCSALEAFNDWAHDFITHAAGPKEQPGLRHAEYLKCCAAEMCVCTGAGRDLSNRIARFLTFLRLVTRPGSTERSMVNDGRLVVKLTGRDLGDADDDIPHAEVWYHIGLMYWSPYLPTFMEVEPVRSLNELPPRPDRVYIKSLLKFKSCFAALKCLMECPRWSVSAYIVEYSRRAIVSIAPHTVPVVPLRGFPAYDMWPRPGGRAAASAAEAPEGPCETVGEDVVDDRGDDQEGGGEGGHVGGDIDHADIHEGELEDLIDAVDEAREGDAPSFGGMRGAQPDAPLDFGAAMPAGARAGSMPRGSRSRSPPRAHGRSDGASQRQQLAQLAREMDTDGEGGH</sequence>
<feature type="compositionally biased region" description="Low complexity" evidence="1">
    <location>
        <begin position="1283"/>
        <end position="1299"/>
    </location>
</feature>
<feature type="compositionally biased region" description="Acidic residues" evidence="1">
    <location>
        <begin position="1300"/>
        <end position="1314"/>
    </location>
</feature>
<dbReference type="EMBL" id="CAUYUJ010015048">
    <property type="protein sequence ID" value="CAK0849263.1"/>
    <property type="molecule type" value="Genomic_DNA"/>
</dbReference>
<keyword evidence="3" id="KW-1185">Reference proteome</keyword>
<evidence type="ECO:0008006" key="4">
    <source>
        <dbReference type="Google" id="ProtNLM"/>
    </source>
</evidence>
<name>A0ABN9TVJ0_9DINO</name>
<feature type="compositionally biased region" description="Low complexity" evidence="1">
    <location>
        <begin position="47"/>
        <end position="56"/>
    </location>
</feature>
<feature type="region of interest" description="Disordered" evidence="1">
    <location>
        <begin position="47"/>
        <end position="71"/>
    </location>
</feature>
<dbReference type="Proteomes" id="UP001189429">
    <property type="component" value="Unassembled WGS sequence"/>
</dbReference>
<accession>A0ABN9TVJ0</accession>
<proteinExistence type="predicted"/>
<feature type="compositionally biased region" description="Low complexity" evidence="1">
    <location>
        <begin position="1372"/>
        <end position="1383"/>
    </location>
</feature>
<evidence type="ECO:0000313" key="3">
    <source>
        <dbReference type="Proteomes" id="UP001189429"/>
    </source>
</evidence>
<feature type="compositionally biased region" description="Basic residues" evidence="1">
    <location>
        <begin position="1384"/>
        <end position="1393"/>
    </location>
</feature>
<evidence type="ECO:0000313" key="2">
    <source>
        <dbReference type="EMBL" id="CAK0849263.1"/>
    </source>
</evidence>
<gene>
    <name evidence="2" type="ORF">PCOR1329_LOCUS41996</name>
</gene>